<comment type="similarity">
    <text evidence="2">Belongs to the major facilitator superfamily. Monocarboxylate porter (TC 2.A.1.13) family.</text>
</comment>
<gene>
    <name evidence="5" type="ORF">SPI_05834</name>
</gene>
<keyword evidence="4" id="KW-0472">Membrane</keyword>
<dbReference type="SUPFAM" id="SSF103473">
    <property type="entry name" value="MFS general substrate transporter"/>
    <property type="match status" value="1"/>
</dbReference>
<accession>A0A167SHQ1</accession>
<feature type="transmembrane region" description="Helical" evidence="4">
    <location>
        <begin position="188"/>
        <end position="209"/>
    </location>
</feature>
<feature type="transmembrane region" description="Helical" evidence="4">
    <location>
        <begin position="246"/>
        <end position="266"/>
    </location>
</feature>
<organism evidence="5 6">
    <name type="scientific">Niveomyces insectorum RCEF 264</name>
    <dbReference type="NCBI Taxonomy" id="1081102"/>
    <lineage>
        <taxon>Eukaryota</taxon>
        <taxon>Fungi</taxon>
        <taxon>Dikarya</taxon>
        <taxon>Ascomycota</taxon>
        <taxon>Pezizomycotina</taxon>
        <taxon>Sordariomycetes</taxon>
        <taxon>Hypocreomycetidae</taxon>
        <taxon>Hypocreales</taxon>
        <taxon>Cordycipitaceae</taxon>
        <taxon>Niveomyces</taxon>
    </lineage>
</organism>
<evidence type="ECO:0000256" key="2">
    <source>
        <dbReference type="ARBA" id="ARBA00006727"/>
    </source>
</evidence>
<feature type="transmembrane region" description="Helical" evidence="4">
    <location>
        <begin position="157"/>
        <end position="176"/>
    </location>
</feature>
<keyword evidence="4" id="KW-1133">Transmembrane helix</keyword>
<feature type="compositionally biased region" description="Basic and acidic residues" evidence="3">
    <location>
        <begin position="13"/>
        <end position="39"/>
    </location>
</feature>
<proteinExistence type="inferred from homology"/>
<comment type="caution">
    <text evidence="5">The sequence shown here is derived from an EMBL/GenBank/DDBJ whole genome shotgun (WGS) entry which is preliminary data.</text>
</comment>
<dbReference type="PANTHER" id="PTHR11360">
    <property type="entry name" value="MONOCARBOXYLATE TRANSPORTER"/>
    <property type="match status" value="1"/>
</dbReference>
<comment type="subcellular location">
    <subcellularLocation>
        <location evidence="1">Membrane</location>
        <topology evidence="1">Multi-pass membrane protein</topology>
    </subcellularLocation>
</comment>
<evidence type="ECO:0000313" key="5">
    <source>
        <dbReference type="EMBL" id="OAA59636.1"/>
    </source>
</evidence>
<feature type="transmembrane region" description="Helical" evidence="4">
    <location>
        <begin position="445"/>
        <end position="466"/>
    </location>
</feature>
<feature type="transmembrane region" description="Helical" evidence="4">
    <location>
        <begin position="126"/>
        <end position="145"/>
    </location>
</feature>
<dbReference type="OrthoDB" id="6499973at2759"/>
<evidence type="ECO:0000256" key="4">
    <source>
        <dbReference type="SAM" id="Phobius"/>
    </source>
</evidence>
<feature type="region of interest" description="Disordered" evidence="3">
    <location>
        <begin position="1"/>
        <end position="79"/>
    </location>
</feature>
<feature type="transmembrane region" description="Helical" evidence="4">
    <location>
        <begin position="290"/>
        <end position="311"/>
    </location>
</feature>
<feature type="transmembrane region" description="Helical" evidence="4">
    <location>
        <begin position="380"/>
        <end position="399"/>
    </location>
</feature>
<dbReference type="InterPro" id="IPR011701">
    <property type="entry name" value="MFS"/>
</dbReference>
<dbReference type="InterPro" id="IPR050327">
    <property type="entry name" value="Proton-linked_MCT"/>
</dbReference>
<feature type="transmembrane region" description="Helical" evidence="4">
    <location>
        <begin position="216"/>
        <end position="234"/>
    </location>
</feature>
<keyword evidence="6" id="KW-1185">Reference proteome</keyword>
<sequence>MASPPEPAPVTLDYKDGRTIAERTPSRIRSTADAEEKRALHGLNGRADDARNDKDDNDGDDTAGEPTSDDQASRTPSPEFKEGGYGWVVVFAVFILNMHTWGMNSSYAVFLAYYLKSGHFPGASDIAFAFVGGLSISIAFLVSPLATASIGRYGTRITLLVGIFFETVAFVGASFTSQMWHLLLSQGVAFGIGMGFIFVGSVGIVPQWFTRRRSFANSLSTAGSGFGGLTYSLATNAMIKNIGLAWAFRVLAIVACVANLVSVLLVRDRNRSVGAVHVAFHWTLFRRPEYLLLLVWAWFIILGYVVVVFSLPAYAQAAGHVTAAQGSLVGALFNLSQGVGRPLIGLLSDPVGRLNVSALGTLGAGLAALFLWVFAGPHYAGLVVYSLLGGLAGILWATVAPVTAEIVGIPLLPSALSILWLVLALPSTFAEVIGLSLRTKGASPYLHVQLFCGLCYVGAFMSAWLLRAWKLHQLDDLHLTQEQEAAEVRDGAAYAPSDAQRTSFGQYLLKGEWVFKARRV</sequence>
<dbReference type="Gene3D" id="1.20.1250.20">
    <property type="entry name" value="MFS general substrate transporter like domains"/>
    <property type="match status" value="2"/>
</dbReference>
<keyword evidence="4" id="KW-0812">Transmembrane</keyword>
<dbReference type="GO" id="GO:0022857">
    <property type="term" value="F:transmembrane transporter activity"/>
    <property type="evidence" value="ECO:0007669"/>
    <property type="project" value="InterPro"/>
</dbReference>
<protein>
    <submittedName>
        <fullName evidence="5">Major facilitator superfamily transporter</fullName>
    </submittedName>
</protein>
<name>A0A167SHQ1_9HYPO</name>
<feature type="transmembrane region" description="Helical" evidence="4">
    <location>
        <begin position="356"/>
        <end position="374"/>
    </location>
</feature>
<dbReference type="PANTHER" id="PTHR11360:SF315">
    <property type="entry name" value="TRANSPORTER MCH2-RELATED"/>
    <property type="match status" value="1"/>
</dbReference>
<dbReference type="GO" id="GO:0016020">
    <property type="term" value="C:membrane"/>
    <property type="evidence" value="ECO:0007669"/>
    <property type="project" value="UniProtKB-SubCell"/>
</dbReference>
<dbReference type="InterPro" id="IPR036259">
    <property type="entry name" value="MFS_trans_sf"/>
</dbReference>
<dbReference type="CDD" id="cd17352">
    <property type="entry name" value="MFS_MCT_SLC16"/>
    <property type="match status" value="1"/>
</dbReference>
<dbReference type="AlphaFoldDB" id="A0A167SHQ1"/>
<reference evidence="5 6" key="1">
    <citation type="journal article" date="2016" name="Genome Biol. Evol.">
        <title>Divergent and convergent evolution of fungal pathogenicity.</title>
        <authorList>
            <person name="Shang Y."/>
            <person name="Xiao G."/>
            <person name="Zheng P."/>
            <person name="Cen K."/>
            <person name="Zhan S."/>
            <person name="Wang C."/>
        </authorList>
    </citation>
    <scope>NUCLEOTIDE SEQUENCE [LARGE SCALE GENOMIC DNA]</scope>
    <source>
        <strain evidence="5 6">RCEF 264</strain>
    </source>
</reference>
<dbReference type="EMBL" id="AZHD01000010">
    <property type="protein sequence ID" value="OAA59636.1"/>
    <property type="molecule type" value="Genomic_DNA"/>
</dbReference>
<dbReference type="Proteomes" id="UP000076874">
    <property type="component" value="Unassembled WGS sequence"/>
</dbReference>
<evidence type="ECO:0000256" key="3">
    <source>
        <dbReference type="SAM" id="MobiDB-lite"/>
    </source>
</evidence>
<evidence type="ECO:0000313" key="6">
    <source>
        <dbReference type="Proteomes" id="UP000076874"/>
    </source>
</evidence>
<feature type="transmembrane region" description="Helical" evidence="4">
    <location>
        <begin position="84"/>
        <end position="114"/>
    </location>
</feature>
<dbReference type="Pfam" id="PF07690">
    <property type="entry name" value="MFS_1"/>
    <property type="match status" value="1"/>
</dbReference>
<evidence type="ECO:0000256" key="1">
    <source>
        <dbReference type="ARBA" id="ARBA00004141"/>
    </source>
</evidence>